<feature type="domain" description="HAMP" evidence="4">
    <location>
        <begin position="198"/>
        <end position="250"/>
    </location>
</feature>
<feature type="domain" description="EAL" evidence="3">
    <location>
        <begin position="549"/>
        <end position="798"/>
    </location>
</feature>
<dbReference type="PROSITE" id="PS50887">
    <property type="entry name" value="GGDEF"/>
    <property type="match status" value="1"/>
</dbReference>
<dbReference type="PANTHER" id="PTHR44757">
    <property type="entry name" value="DIGUANYLATE CYCLASE DGCP"/>
    <property type="match status" value="1"/>
</dbReference>
<feature type="signal peptide" evidence="2">
    <location>
        <begin position="1"/>
        <end position="27"/>
    </location>
</feature>
<dbReference type="SMART" id="SM00052">
    <property type="entry name" value="EAL"/>
    <property type="match status" value="1"/>
</dbReference>
<dbReference type="InterPro" id="IPR001633">
    <property type="entry name" value="EAL_dom"/>
</dbReference>
<dbReference type="GO" id="GO:0007165">
    <property type="term" value="P:signal transduction"/>
    <property type="evidence" value="ECO:0007669"/>
    <property type="project" value="InterPro"/>
</dbReference>
<organism evidence="6 7">
    <name type="scientific">Methylobacterium haplocladii</name>
    <dbReference type="NCBI Taxonomy" id="1176176"/>
    <lineage>
        <taxon>Bacteria</taxon>
        <taxon>Pseudomonadati</taxon>
        <taxon>Pseudomonadota</taxon>
        <taxon>Alphaproteobacteria</taxon>
        <taxon>Hyphomicrobiales</taxon>
        <taxon>Methylobacteriaceae</taxon>
        <taxon>Methylobacterium</taxon>
    </lineage>
</organism>
<dbReference type="EMBL" id="BJZT01000014">
    <property type="protein sequence ID" value="GEO99230.1"/>
    <property type="molecule type" value="Genomic_DNA"/>
</dbReference>
<dbReference type="InterPro" id="IPR035919">
    <property type="entry name" value="EAL_sf"/>
</dbReference>
<evidence type="ECO:0008006" key="8">
    <source>
        <dbReference type="Google" id="ProtNLM"/>
    </source>
</evidence>
<dbReference type="CDD" id="cd01949">
    <property type="entry name" value="GGDEF"/>
    <property type="match status" value="1"/>
</dbReference>
<dbReference type="Gene3D" id="3.30.70.270">
    <property type="match status" value="1"/>
</dbReference>
<sequence>MAVSLRAKFFTACLLMAFTTGLLGAYAQWTQRGIGAFATRTYDQTFIAMGNLRSAQNGLLKLRASLEREEVRMRDRPAAMRSPNESLVLAAALPSMLAHLSVAHERGVSAAARASADRLRDRLLTLRDILRQRGTPAMFQALDTLESDFDGAVEIHAADASRDRREIERLTEASNRQTLIAVGLSAFAAILISYLLARAVLPPIRTAVSAARAISSGRLDTEIQTRGRDEVAVLLRALARMQASLVEKIGHINRLAAAATGQAELLRLQNGRFEGALDNMIQGLSMFDANGRLAVYNRRFEEMFGPPVDGARPGSLVVSGVPAVHVVPGTHNLEMPDGRVIALSHQPMADGGWVDTFEDVTERLHAEASLERMARYDGLTKLPNRTFFRERLEEALDKARERGPVVLCLDLDGFKAVNDTLGHMIGDDLLRVVAQRLLDCVRATDVVGRLGGDEFAIIQAEAGGAAESEGLAKRIIEALSTVFEIEHFQVAISVSIGIAREDGAPGETLAERATALLKNADVALYRAKVEGRSTFRFFAAEMDRKLQIRRLLELDLRTALEKGQFELVFQPLVDAGRGGVCCFEALLRWNHPVRGVVSPDEFIPLAEETGLIKAIGRWVLQSACTEAAAWPDAVSVAVNLSPVQFNNPFLAAEVVRALDVSGLDPRRLELEITESVLIMEDALVLTTLHQIRDLGVRIALDDFGTGYSSLSYLRRFPFDKIKIDRSFVSDLAAEDNIAIVRAIMGLGQALKMSVVAEGVETVEQQAVLVGEGCTELQGYYFSAPCAAGHVHGLIDRLRTVLPRCA</sequence>
<feature type="chain" id="PRO_5021804174" description="GGDEF domain-containing protein" evidence="2">
    <location>
        <begin position="28"/>
        <end position="805"/>
    </location>
</feature>
<dbReference type="PROSITE" id="PS50883">
    <property type="entry name" value="EAL"/>
    <property type="match status" value="1"/>
</dbReference>
<dbReference type="AlphaFoldDB" id="A0A512ING2"/>
<dbReference type="GO" id="GO:0016020">
    <property type="term" value="C:membrane"/>
    <property type="evidence" value="ECO:0007669"/>
    <property type="project" value="InterPro"/>
</dbReference>
<dbReference type="Pfam" id="PF00990">
    <property type="entry name" value="GGDEF"/>
    <property type="match status" value="1"/>
</dbReference>
<dbReference type="CDD" id="cd01948">
    <property type="entry name" value="EAL"/>
    <property type="match status" value="1"/>
</dbReference>
<dbReference type="PROSITE" id="PS50885">
    <property type="entry name" value="HAMP"/>
    <property type="match status" value="1"/>
</dbReference>
<accession>A0A512ING2</accession>
<evidence type="ECO:0000313" key="6">
    <source>
        <dbReference type="EMBL" id="GEO99230.1"/>
    </source>
</evidence>
<keyword evidence="2" id="KW-0732">Signal</keyword>
<keyword evidence="1" id="KW-0812">Transmembrane</keyword>
<name>A0A512ING2_9HYPH</name>
<keyword evidence="1" id="KW-0472">Membrane</keyword>
<dbReference type="Pfam" id="PF12860">
    <property type="entry name" value="PAS_7"/>
    <property type="match status" value="2"/>
</dbReference>
<dbReference type="PANTHER" id="PTHR44757:SF2">
    <property type="entry name" value="BIOFILM ARCHITECTURE MAINTENANCE PROTEIN MBAA"/>
    <property type="match status" value="1"/>
</dbReference>
<evidence type="ECO:0000259" key="4">
    <source>
        <dbReference type="PROSITE" id="PS50885"/>
    </source>
</evidence>
<evidence type="ECO:0000256" key="1">
    <source>
        <dbReference type="SAM" id="Phobius"/>
    </source>
</evidence>
<dbReference type="InterPro" id="IPR043128">
    <property type="entry name" value="Rev_trsase/Diguanyl_cyclase"/>
</dbReference>
<gene>
    <name evidence="6" type="ORF">MHA02_16180</name>
</gene>
<dbReference type="SMART" id="SM00304">
    <property type="entry name" value="HAMP"/>
    <property type="match status" value="1"/>
</dbReference>
<evidence type="ECO:0000259" key="3">
    <source>
        <dbReference type="PROSITE" id="PS50883"/>
    </source>
</evidence>
<feature type="transmembrane region" description="Helical" evidence="1">
    <location>
        <begin position="179"/>
        <end position="197"/>
    </location>
</feature>
<dbReference type="NCBIfam" id="TIGR00254">
    <property type="entry name" value="GGDEF"/>
    <property type="match status" value="1"/>
</dbReference>
<dbReference type="Gene3D" id="3.20.20.450">
    <property type="entry name" value="EAL domain"/>
    <property type="match status" value="1"/>
</dbReference>
<dbReference type="SUPFAM" id="SSF55785">
    <property type="entry name" value="PYP-like sensor domain (PAS domain)"/>
    <property type="match status" value="2"/>
</dbReference>
<protein>
    <recommendedName>
        <fullName evidence="8">GGDEF domain-containing protein</fullName>
    </recommendedName>
</protein>
<dbReference type="Pfam" id="PF00563">
    <property type="entry name" value="EAL"/>
    <property type="match status" value="1"/>
</dbReference>
<evidence type="ECO:0000256" key="2">
    <source>
        <dbReference type="SAM" id="SignalP"/>
    </source>
</evidence>
<dbReference type="InterPro" id="IPR035965">
    <property type="entry name" value="PAS-like_dom_sf"/>
</dbReference>
<feature type="domain" description="GGDEF" evidence="5">
    <location>
        <begin position="402"/>
        <end position="540"/>
    </location>
</feature>
<dbReference type="SUPFAM" id="SSF158472">
    <property type="entry name" value="HAMP domain-like"/>
    <property type="match status" value="1"/>
</dbReference>
<dbReference type="SMART" id="SM00267">
    <property type="entry name" value="GGDEF"/>
    <property type="match status" value="1"/>
</dbReference>
<keyword evidence="1" id="KW-1133">Transmembrane helix</keyword>
<keyword evidence="7" id="KW-1185">Reference proteome</keyword>
<dbReference type="Gene3D" id="6.10.340.10">
    <property type="match status" value="1"/>
</dbReference>
<dbReference type="InterPro" id="IPR029787">
    <property type="entry name" value="Nucleotide_cyclase"/>
</dbReference>
<dbReference type="InterPro" id="IPR052155">
    <property type="entry name" value="Biofilm_reg_signaling"/>
</dbReference>
<dbReference type="InterPro" id="IPR000160">
    <property type="entry name" value="GGDEF_dom"/>
</dbReference>
<reference evidence="6 7" key="1">
    <citation type="submission" date="2019-07" db="EMBL/GenBank/DDBJ databases">
        <title>Whole genome shotgun sequence of Methylobacterium haplocladii NBRC 107714.</title>
        <authorList>
            <person name="Hosoyama A."/>
            <person name="Uohara A."/>
            <person name="Ohji S."/>
            <person name="Ichikawa N."/>
        </authorList>
    </citation>
    <scope>NUCLEOTIDE SEQUENCE [LARGE SCALE GENOMIC DNA]</scope>
    <source>
        <strain evidence="6 7">NBRC 107714</strain>
    </source>
</reference>
<dbReference type="InterPro" id="IPR003660">
    <property type="entry name" value="HAMP_dom"/>
</dbReference>
<comment type="caution">
    <text evidence="6">The sequence shown here is derived from an EMBL/GenBank/DDBJ whole genome shotgun (WGS) entry which is preliminary data.</text>
</comment>
<dbReference type="CDD" id="cd06225">
    <property type="entry name" value="HAMP"/>
    <property type="match status" value="1"/>
</dbReference>
<dbReference type="SUPFAM" id="SSF141868">
    <property type="entry name" value="EAL domain-like"/>
    <property type="match status" value="1"/>
</dbReference>
<dbReference type="Pfam" id="PF00672">
    <property type="entry name" value="HAMP"/>
    <property type="match status" value="1"/>
</dbReference>
<dbReference type="SUPFAM" id="SSF55073">
    <property type="entry name" value="Nucleotide cyclase"/>
    <property type="match status" value="1"/>
</dbReference>
<evidence type="ECO:0000313" key="7">
    <source>
        <dbReference type="Proteomes" id="UP000321258"/>
    </source>
</evidence>
<dbReference type="Proteomes" id="UP000321258">
    <property type="component" value="Unassembled WGS sequence"/>
</dbReference>
<proteinExistence type="predicted"/>
<evidence type="ECO:0000259" key="5">
    <source>
        <dbReference type="PROSITE" id="PS50887"/>
    </source>
</evidence>